<dbReference type="GO" id="GO:0016020">
    <property type="term" value="C:membrane"/>
    <property type="evidence" value="ECO:0007669"/>
    <property type="project" value="UniProtKB-SubCell"/>
</dbReference>
<keyword evidence="7" id="KW-0472">Membrane</keyword>
<proteinExistence type="predicted"/>
<evidence type="ECO:0000256" key="2">
    <source>
        <dbReference type="ARBA" id="ARBA00022617"/>
    </source>
</evidence>
<dbReference type="CDD" id="cd03497">
    <property type="entry name" value="SQR_TypeB_1_TM"/>
    <property type="match status" value="1"/>
</dbReference>
<dbReference type="RefSeq" id="WP_127761567.1">
    <property type="nucleotide sequence ID" value="NZ_CP026095.1"/>
</dbReference>
<name>A0A3Q9RQV2_9BACI</name>
<evidence type="ECO:0000256" key="7">
    <source>
        <dbReference type="ARBA" id="ARBA00023136"/>
    </source>
</evidence>
<dbReference type="PIRSF" id="PIRSF000170">
    <property type="entry name" value="Succ_dh_cyt_b558"/>
    <property type="match status" value="1"/>
</dbReference>
<evidence type="ECO:0000256" key="1">
    <source>
        <dbReference type="ARBA" id="ARBA00004370"/>
    </source>
</evidence>
<dbReference type="Pfam" id="PF01127">
    <property type="entry name" value="Sdh_cyt"/>
    <property type="match status" value="1"/>
</dbReference>
<dbReference type="InterPro" id="IPR011138">
    <property type="entry name" value="Cytochrome_b-558"/>
</dbReference>
<dbReference type="InterPro" id="IPR000701">
    <property type="entry name" value="SuccDH_FuR_B_TM-su"/>
</dbReference>
<keyword evidence="4" id="KW-0479">Metal-binding</keyword>
<keyword evidence="2" id="KW-0349">Heme</keyword>
<evidence type="ECO:0000256" key="4">
    <source>
        <dbReference type="ARBA" id="ARBA00022723"/>
    </source>
</evidence>
<dbReference type="GO" id="GO:0046872">
    <property type="term" value="F:metal ion binding"/>
    <property type="evidence" value="ECO:0007669"/>
    <property type="project" value="UniProtKB-KW"/>
</dbReference>
<dbReference type="NCBIfam" id="TIGR02046">
    <property type="entry name" value="sdhC_b558_fam"/>
    <property type="match status" value="1"/>
</dbReference>
<evidence type="ECO:0000256" key="3">
    <source>
        <dbReference type="ARBA" id="ARBA00022692"/>
    </source>
</evidence>
<keyword evidence="5" id="KW-1133">Transmembrane helix</keyword>
<organism evidence="8 9">
    <name type="scientific">Peribacillus asahii</name>
    <dbReference type="NCBI Taxonomy" id="228899"/>
    <lineage>
        <taxon>Bacteria</taxon>
        <taxon>Bacillati</taxon>
        <taxon>Bacillota</taxon>
        <taxon>Bacilli</taxon>
        <taxon>Bacillales</taxon>
        <taxon>Bacillaceae</taxon>
        <taxon>Peribacillus</taxon>
    </lineage>
</organism>
<dbReference type="Proteomes" id="UP000283095">
    <property type="component" value="Chromosome"/>
</dbReference>
<sequence>MAKNREFGNRRLHSLLGVIPIGLFLIFHLSVNFMATKGEETFNTAAHAIEYVPMLIVVEWVVIYLPLIFHAVYGIYIAFTAKNNLGRFGFFRNWMFMLQRVTGIITLIFLVWHIWATRIQKALGAEVNFDMMAEIFSSPFMIAFYIVGVISAIFHFANGLWSFAVSWGLTITPKSQKIMTYVTLVVFVALSYIGVSAIFAFV</sequence>
<keyword evidence="6" id="KW-0408">Iron</keyword>
<dbReference type="InterPro" id="IPR034804">
    <property type="entry name" value="SQR/QFR_C/D"/>
</dbReference>
<evidence type="ECO:0000313" key="8">
    <source>
        <dbReference type="EMBL" id="AZV44634.1"/>
    </source>
</evidence>
<evidence type="ECO:0000256" key="5">
    <source>
        <dbReference type="ARBA" id="ARBA00022989"/>
    </source>
</evidence>
<reference evidence="8 9" key="1">
    <citation type="submission" date="2018-01" db="EMBL/GenBank/DDBJ databases">
        <title>Bacillus asahii Genome sequencing and assembly.</title>
        <authorList>
            <person name="Jiang H."/>
            <person name="Feng Y."/>
            <person name="Zhao F."/>
            <person name="Lin X."/>
        </authorList>
    </citation>
    <scope>NUCLEOTIDE SEQUENCE [LARGE SCALE GENOMIC DNA]</scope>
    <source>
        <strain evidence="8 9">OM18</strain>
    </source>
</reference>
<dbReference type="EMBL" id="CP026095">
    <property type="protein sequence ID" value="AZV44634.1"/>
    <property type="molecule type" value="Genomic_DNA"/>
</dbReference>
<protein>
    <submittedName>
        <fullName evidence="8">Succinate dehydrogenase</fullName>
    </submittedName>
</protein>
<dbReference type="KEGG" id="pasa:BAOM_4027"/>
<evidence type="ECO:0000256" key="6">
    <source>
        <dbReference type="ARBA" id="ARBA00023004"/>
    </source>
</evidence>
<dbReference type="SUPFAM" id="SSF81343">
    <property type="entry name" value="Fumarate reductase respiratory complex transmembrane subunits"/>
    <property type="match status" value="1"/>
</dbReference>
<dbReference type="InterPro" id="IPR016002">
    <property type="entry name" value="Succ_DH_cyt_b558_Firmicute"/>
</dbReference>
<comment type="subcellular location">
    <subcellularLocation>
        <location evidence="1">Membrane</location>
    </subcellularLocation>
</comment>
<dbReference type="Gene3D" id="1.20.1300.10">
    <property type="entry name" value="Fumarate reductase/succinate dehydrogenase, transmembrane subunit"/>
    <property type="match status" value="1"/>
</dbReference>
<dbReference type="AlphaFoldDB" id="A0A3Q9RQV2"/>
<dbReference type="OrthoDB" id="9789209at2"/>
<gene>
    <name evidence="8" type="primary">sdhC</name>
    <name evidence="8" type="ORF">BAOM_4027</name>
</gene>
<evidence type="ECO:0000313" key="9">
    <source>
        <dbReference type="Proteomes" id="UP000283095"/>
    </source>
</evidence>
<keyword evidence="3" id="KW-0812">Transmembrane</keyword>
<accession>A0A3Q9RQV2</accession>